<dbReference type="Gene3D" id="4.10.240.10">
    <property type="entry name" value="Zn(2)-C6 fungal-type DNA-binding domain"/>
    <property type="match status" value="1"/>
</dbReference>
<dbReference type="SMART" id="SM00066">
    <property type="entry name" value="GAL4"/>
    <property type="match status" value="1"/>
</dbReference>
<dbReference type="Proteomes" id="UP000616885">
    <property type="component" value="Unassembled WGS sequence"/>
</dbReference>
<feature type="compositionally biased region" description="Polar residues" evidence="6">
    <location>
        <begin position="45"/>
        <end position="64"/>
    </location>
</feature>
<dbReference type="CDD" id="cd00067">
    <property type="entry name" value="GAL4"/>
    <property type="match status" value="1"/>
</dbReference>
<evidence type="ECO:0000313" key="9">
    <source>
        <dbReference type="Proteomes" id="UP000616885"/>
    </source>
</evidence>
<sequence>MHACVACSKSKRRCSKQLPACRRCHGKGLRCEYPLVRIVAASDASAPSGNPNTDTPSSIGSLSQENSPLSIQAQSLGTPDPPVNLWFLAPSSWDIQREHGNLPVSIAYPDSGLRYFVDRLRAWVSQWTLGQHSNFIHSHLYGGDMPESLQHAYAAFQAYQHSTNTNKHIALQIVRSYTKLIIQDQTLCEGFSGGAYDIRSHLSRTQALLIFQLIRLFDGDIRSRAEAESTTATLMQWVNSLMEKTKADLEAGTRRRMDQLHPFSTTSELHCDGTPASLWRAWIFSESIRRTWIIAGLMEAAFSILKEGHSPCPGSICFTGTKGLWEAASPKTWTARMQDAKQMRFRLSCADIVNMLDEGKPSDFDEFTRLLLVYGQGLEKCPEWCSTD</sequence>
<keyword evidence="3" id="KW-0805">Transcription regulation</keyword>
<evidence type="ECO:0000256" key="3">
    <source>
        <dbReference type="ARBA" id="ARBA00023015"/>
    </source>
</evidence>
<evidence type="ECO:0000256" key="6">
    <source>
        <dbReference type="SAM" id="MobiDB-lite"/>
    </source>
</evidence>
<evidence type="ECO:0000256" key="2">
    <source>
        <dbReference type="ARBA" id="ARBA00022833"/>
    </source>
</evidence>
<evidence type="ECO:0000256" key="5">
    <source>
        <dbReference type="ARBA" id="ARBA00023242"/>
    </source>
</evidence>
<keyword evidence="2" id="KW-0862">Zinc</keyword>
<dbReference type="GO" id="GO:0000981">
    <property type="term" value="F:DNA-binding transcription factor activity, RNA polymerase II-specific"/>
    <property type="evidence" value="ECO:0007669"/>
    <property type="project" value="InterPro"/>
</dbReference>
<feature type="region of interest" description="Disordered" evidence="6">
    <location>
        <begin position="44"/>
        <end position="64"/>
    </location>
</feature>
<gene>
    <name evidence="8" type="ORF">IM811_003016</name>
</gene>
<keyword evidence="5" id="KW-0539">Nucleus</keyword>
<organism evidence="8 9">
    <name type="scientific">Bionectria ochroleuca</name>
    <name type="common">Gliocladium roseum</name>
    <dbReference type="NCBI Taxonomy" id="29856"/>
    <lineage>
        <taxon>Eukaryota</taxon>
        <taxon>Fungi</taxon>
        <taxon>Dikarya</taxon>
        <taxon>Ascomycota</taxon>
        <taxon>Pezizomycotina</taxon>
        <taxon>Sordariomycetes</taxon>
        <taxon>Hypocreomycetidae</taxon>
        <taxon>Hypocreales</taxon>
        <taxon>Bionectriaceae</taxon>
        <taxon>Clonostachys</taxon>
    </lineage>
</organism>
<comment type="caution">
    <text evidence="8">The sequence shown here is derived from an EMBL/GenBank/DDBJ whole genome shotgun (WGS) entry which is preliminary data.</text>
</comment>
<keyword evidence="1" id="KW-0479">Metal-binding</keyword>
<dbReference type="GO" id="GO:0008270">
    <property type="term" value="F:zinc ion binding"/>
    <property type="evidence" value="ECO:0007669"/>
    <property type="project" value="InterPro"/>
</dbReference>
<dbReference type="InterPro" id="IPR001138">
    <property type="entry name" value="Zn2Cys6_DnaBD"/>
</dbReference>
<dbReference type="SUPFAM" id="SSF57701">
    <property type="entry name" value="Zn2/Cys6 DNA-binding domain"/>
    <property type="match status" value="1"/>
</dbReference>
<evidence type="ECO:0000256" key="1">
    <source>
        <dbReference type="ARBA" id="ARBA00022723"/>
    </source>
</evidence>
<reference evidence="8" key="1">
    <citation type="submission" date="2020-10" db="EMBL/GenBank/DDBJ databases">
        <title>High-Quality Genome Resource of Clonostachys rosea strain S41 by Oxford Nanopore Long-Read Sequencing.</title>
        <authorList>
            <person name="Wang H."/>
        </authorList>
    </citation>
    <scope>NUCLEOTIDE SEQUENCE</scope>
    <source>
        <strain evidence="8">S41</strain>
    </source>
</reference>
<dbReference type="EMBL" id="JADCTT010000010">
    <property type="protein sequence ID" value="KAF9747682.1"/>
    <property type="molecule type" value="Genomic_DNA"/>
</dbReference>
<protein>
    <recommendedName>
        <fullName evidence="7">Zn(2)-C6 fungal-type domain-containing protein</fullName>
    </recommendedName>
</protein>
<dbReference type="Pfam" id="PF00172">
    <property type="entry name" value="Zn_clus"/>
    <property type="match status" value="1"/>
</dbReference>
<evidence type="ECO:0000256" key="4">
    <source>
        <dbReference type="ARBA" id="ARBA00023163"/>
    </source>
</evidence>
<evidence type="ECO:0000259" key="7">
    <source>
        <dbReference type="PROSITE" id="PS50048"/>
    </source>
</evidence>
<dbReference type="InterPro" id="IPR036864">
    <property type="entry name" value="Zn2-C6_fun-type_DNA-bd_sf"/>
</dbReference>
<evidence type="ECO:0000313" key="8">
    <source>
        <dbReference type="EMBL" id="KAF9747682.1"/>
    </source>
</evidence>
<dbReference type="PROSITE" id="PS50048">
    <property type="entry name" value="ZN2_CY6_FUNGAL_2"/>
    <property type="match status" value="1"/>
</dbReference>
<dbReference type="PANTHER" id="PTHR47660">
    <property type="entry name" value="TRANSCRIPTION FACTOR WITH C2H2 AND ZN(2)-CYS(6) DNA BINDING DOMAIN (EUROFUNG)-RELATED-RELATED"/>
    <property type="match status" value="1"/>
</dbReference>
<accession>A0A8H7KCU6</accession>
<keyword evidence="4" id="KW-0804">Transcription</keyword>
<feature type="domain" description="Zn(2)-C6 fungal-type" evidence="7">
    <location>
        <begin position="3"/>
        <end position="33"/>
    </location>
</feature>
<proteinExistence type="predicted"/>
<dbReference type="PROSITE" id="PS00463">
    <property type="entry name" value="ZN2_CY6_FUNGAL_1"/>
    <property type="match status" value="1"/>
</dbReference>
<dbReference type="AlphaFoldDB" id="A0A8H7KCU6"/>
<name>A0A8H7KCU6_BIOOC</name>